<evidence type="ECO:0000256" key="13">
    <source>
        <dbReference type="RuleBase" id="RU003914"/>
    </source>
</evidence>
<evidence type="ECO:0000256" key="3">
    <source>
        <dbReference type="ARBA" id="ARBA00013194"/>
    </source>
</evidence>
<comment type="domain">
    <text evidence="11">Consists of 3 domains; the N-terminus binds the ribosome, the middle domain has PPIase activity, while the C-terminus has intrinsic chaperone activity on its own.</text>
</comment>
<keyword evidence="9 11" id="KW-0131">Cell cycle</keyword>
<dbReference type="Pfam" id="PF05698">
    <property type="entry name" value="Trigger_C"/>
    <property type="match status" value="1"/>
</dbReference>
<evidence type="ECO:0000256" key="12">
    <source>
        <dbReference type="PROSITE-ProRule" id="PRU00277"/>
    </source>
</evidence>
<dbReference type="InterPro" id="IPR008881">
    <property type="entry name" value="Trigger_fac_ribosome-bd_bac"/>
</dbReference>
<dbReference type="GO" id="GO:0051301">
    <property type="term" value="P:cell division"/>
    <property type="evidence" value="ECO:0007669"/>
    <property type="project" value="UniProtKB-KW"/>
</dbReference>
<dbReference type="GO" id="GO:0003755">
    <property type="term" value="F:peptidyl-prolyl cis-trans isomerase activity"/>
    <property type="evidence" value="ECO:0007669"/>
    <property type="project" value="UniProtKB-UniRule"/>
</dbReference>
<dbReference type="PIRSF" id="PIRSF003095">
    <property type="entry name" value="Trigger_factor"/>
    <property type="match status" value="1"/>
</dbReference>
<dbReference type="GO" id="GO:0044183">
    <property type="term" value="F:protein folding chaperone"/>
    <property type="evidence" value="ECO:0007669"/>
    <property type="project" value="TreeGrafter"/>
</dbReference>
<sequence length="433" mass="47987">MQVSVETTSALERRLTIQVPAEKVDSAVDARLKQTAKKVKIDGFRPGKVPMTVVKSRFGESVRQEVLSELMREHFVEAVTQEKLNPAGTPEIEPLKMKAGEPFEFAAKFEVYPEIEVKTLEGEKVERPVAEIQDGDLEDLITDLRKQRATFEEADKAAEQGDQVNLDFEGFVDGEAFAGGKAEGHDLVLGSNSFIPGFEDQLVGSKAGEEKDVTVTFPEDYQAEDLAGKEATFKCKINSIKAQKLPELNDEFFADFGVTEGGEEAFRKEVRKNMEAQLKQAIRNTTKQAAFDALMKANPIEVPAALIDNEVDNLRRQAAQQYNLGEDFDISQIPADLFKDQAKNNVTLGLLVGEIIKANEMQADDAVVDGLINEMAQSYQEPEKVVDHYKSNPEMLRQVQAAALEQQVVDKLLAEAEVTDVTKSFKELAMPAQ</sequence>
<keyword evidence="5 11" id="KW-0132">Cell division</keyword>
<dbReference type="Gene3D" id="1.10.3120.10">
    <property type="entry name" value="Trigger factor, C-terminal domain"/>
    <property type="match status" value="1"/>
</dbReference>
<dbReference type="Gene3D" id="3.10.50.40">
    <property type="match status" value="1"/>
</dbReference>
<dbReference type="InterPro" id="IPR001179">
    <property type="entry name" value="PPIase_FKBP_dom"/>
</dbReference>
<dbReference type="Pfam" id="PF00254">
    <property type="entry name" value="FKBP_C"/>
    <property type="match status" value="1"/>
</dbReference>
<dbReference type="InterPro" id="IPR005215">
    <property type="entry name" value="Trig_fac"/>
</dbReference>
<dbReference type="SUPFAM" id="SSF109998">
    <property type="entry name" value="Triger factor/SurA peptide-binding domain-like"/>
    <property type="match status" value="1"/>
</dbReference>
<evidence type="ECO:0000256" key="5">
    <source>
        <dbReference type="ARBA" id="ARBA00022618"/>
    </source>
</evidence>
<evidence type="ECO:0000256" key="1">
    <source>
        <dbReference type="ARBA" id="ARBA00000971"/>
    </source>
</evidence>
<evidence type="ECO:0000256" key="7">
    <source>
        <dbReference type="ARBA" id="ARBA00023186"/>
    </source>
</evidence>
<name>A0A1I1E7V3_9GAMM</name>
<evidence type="ECO:0000259" key="14">
    <source>
        <dbReference type="PROSITE" id="PS50059"/>
    </source>
</evidence>
<dbReference type="PANTHER" id="PTHR30560">
    <property type="entry name" value="TRIGGER FACTOR CHAPERONE AND PEPTIDYL-PROLYL CIS/TRANS ISOMERASE"/>
    <property type="match status" value="1"/>
</dbReference>
<dbReference type="GO" id="GO:0015031">
    <property type="term" value="P:protein transport"/>
    <property type="evidence" value="ECO:0007669"/>
    <property type="project" value="UniProtKB-UniRule"/>
</dbReference>
<dbReference type="AlphaFoldDB" id="A0A1I1E7V3"/>
<dbReference type="PANTHER" id="PTHR30560:SF3">
    <property type="entry name" value="TRIGGER FACTOR-LIKE PROTEIN TIG, CHLOROPLASTIC"/>
    <property type="match status" value="1"/>
</dbReference>
<protein>
    <recommendedName>
        <fullName evidence="4 11">Trigger factor</fullName>
        <shortName evidence="11">TF</shortName>
        <ecNumber evidence="3 11">5.2.1.8</ecNumber>
    </recommendedName>
    <alternativeName>
        <fullName evidence="10 11">PPIase</fullName>
    </alternativeName>
</protein>
<dbReference type="HAMAP" id="MF_00303">
    <property type="entry name" value="Trigger_factor_Tig"/>
    <property type="match status" value="1"/>
</dbReference>
<evidence type="ECO:0000256" key="6">
    <source>
        <dbReference type="ARBA" id="ARBA00023110"/>
    </source>
</evidence>
<dbReference type="GO" id="GO:0043335">
    <property type="term" value="P:protein unfolding"/>
    <property type="evidence" value="ECO:0007669"/>
    <property type="project" value="TreeGrafter"/>
</dbReference>
<keyword evidence="7 11" id="KW-0143">Chaperone</keyword>
<organism evidence="15 16">
    <name type="scientific">Marinospirillum celere</name>
    <dbReference type="NCBI Taxonomy" id="1122252"/>
    <lineage>
        <taxon>Bacteria</taxon>
        <taxon>Pseudomonadati</taxon>
        <taxon>Pseudomonadota</taxon>
        <taxon>Gammaproteobacteria</taxon>
        <taxon>Oceanospirillales</taxon>
        <taxon>Oceanospirillaceae</taxon>
        <taxon>Marinospirillum</taxon>
    </lineage>
</organism>
<dbReference type="GO" id="GO:0005737">
    <property type="term" value="C:cytoplasm"/>
    <property type="evidence" value="ECO:0007669"/>
    <property type="project" value="UniProtKB-SubCell"/>
</dbReference>
<dbReference type="Proteomes" id="UP000199058">
    <property type="component" value="Unassembled WGS sequence"/>
</dbReference>
<dbReference type="InterPro" id="IPR008880">
    <property type="entry name" value="Trigger_fac_C"/>
</dbReference>
<evidence type="ECO:0000256" key="9">
    <source>
        <dbReference type="ARBA" id="ARBA00023306"/>
    </source>
</evidence>
<dbReference type="InterPro" id="IPR036611">
    <property type="entry name" value="Trigger_fac_ribosome-bd_sf"/>
</dbReference>
<dbReference type="RefSeq" id="WP_091958342.1">
    <property type="nucleotide sequence ID" value="NZ_FOLH01000001.1"/>
</dbReference>
<dbReference type="InterPro" id="IPR027304">
    <property type="entry name" value="Trigger_fact/SurA_dom_sf"/>
</dbReference>
<accession>A0A1I1E7V3</accession>
<proteinExistence type="inferred from homology"/>
<dbReference type="EC" id="5.2.1.8" evidence="3 11"/>
<dbReference type="PROSITE" id="PS50059">
    <property type="entry name" value="FKBP_PPIASE"/>
    <property type="match status" value="1"/>
</dbReference>
<dbReference type="OrthoDB" id="9767721at2"/>
<keyword evidence="16" id="KW-1185">Reference proteome</keyword>
<evidence type="ECO:0000256" key="10">
    <source>
        <dbReference type="ARBA" id="ARBA00029986"/>
    </source>
</evidence>
<gene>
    <name evidence="11" type="primary">tig</name>
    <name evidence="15" type="ORF">SAMN05660443_0391</name>
</gene>
<comment type="function">
    <text evidence="11">Involved in protein export. Acts as a chaperone by maintaining the newly synthesized protein in an open conformation. Functions as a peptidyl-prolyl cis-trans isomerase.</text>
</comment>
<dbReference type="Gene3D" id="3.30.70.1050">
    <property type="entry name" value="Trigger factor ribosome-binding domain"/>
    <property type="match status" value="1"/>
</dbReference>
<evidence type="ECO:0000256" key="2">
    <source>
        <dbReference type="ARBA" id="ARBA00005464"/>
    </source>
</evidence>
<dbReference type="SUPFAM" id="SSF102735">
    <property type="entry name" value="Trigger factor ribosome-binding domain"/>
    <property type="match status" value="1"/>
</dbReference>
<reference evidence="15 16" key="1">
    <citation type="submission" date="2016-10" db="EMBL/GenBank/DDBJ databases">
        <authorList>
            <person name="de Groot N.N."/>
        </authorList>
    </citation>
    <scope>NUCLEOTIDE SEQUENCE [LARGE SCALE GENOMIC DNA]</scope>
    <source>
        <strain evidence="15 16">DSM 18438</strain>
    </source>
</reference>
<dbReference type="EMBL" id="FOLH01000001">
    <property type="protein sequence ID" value="SFB82776.1"/>
    <property type="molecule type" value="Genomic_DNA"/>
</dbReference>
<keyword evidence="8 11" id="KW-0413">Isomerase</keyword>
<dbReference type="SUPFAM" id="SSF54534">
    <property type="entry name" value="FKBP-like"/>
    <property type="match status" value="1"/>
</dbReference>
<evidence type="ECO:0000256" key="11">
    <source>
        <dbReference type="HAMAP-Rule" id="MF_00303"/>
    </source>
</evidence>
<keyword evidence="6 11" id="KW-0697">Rotamase</keyword>
<dbReference type="Pfam" id="PF05697">
    <property type="entry name" value="Trigger_N"/>
    <property type="match status" value="1"/>
</dbReference>
<dbReference type="STRING" id="1122252.SAMN05660443_0391"/>
<comment type="similarity">
    <text evidence="2 11 13">Belongs to the FKBP-type PPIase family. Tig subfamily.</text>
</comment>
<dbReference type="GO" id="GO:0051083">
    <property type="term" value="P:'de novo' cotranslational protein folding"/>
    <property type="evidence" value="ECO:0007669"/>
    <property type="project" value="TreeGrafter"/>
</dbReference>
<comment type="catalytic activity">
    <reaction evidence="1 11 12">
        <text>[protein]-peptidylproline (omega=180) = [protein]-peptidylproline (omega=0)</text>
        <dbReference type="Rhea" id="RHEA:16237"/>
        <dbReference type="Rhea" id="RHEA-COMP:10747"/>
        <dbReference type="Rhea" id="RHEA-COMP:10748"/>
        <dbReference type="ChEBI" id="CHEBI:83833"/>
        <dbReference type="ChEBI" id="CHEBI:83834"/>
        <dbReference type="EC" id="5.2.1.8"/>
    </reaction>
</comment>
<dbReference type="NCBIfam" id="TIGR00115">
    <property type="entry name" value="tig"/>
    <property type="match status" value="1"/>
</dbReference>
<feature type="domain" description="PPIase FKBP-type" evidence="14">
    <location>
        <begin position="161"/>
        <end position="243"/>
    </location>
</feature>
<evidence type="ECO:0000313" key="15">
    <source>
        <dbReference type="EMBL" id="SFB82776.1"/>
    </source>
</evidence>
<evidence type="ECO:0000256" key="8">
    <source>
        <dbReference type="ARBA" id="ARBA00023235"/>
    </source>
</evidence>
<dbReference type="FunFam" id="3.10.50.40:FF:000001">
    <property type="entry name" value="Trigger factor"/>
    <property type="match status" value="1"/>
</dbReference>
<comment type="subcellular location">
    <subcellularLocation>
        <location evidence="11">Cytoplasm</location>
    </subcellularLocation>
    <text evidence="11">About half TF is bound to the ribosome near the polypeptide exit tunnel while the other half is free in the cytoplasm.</text>
</comment>
<dbReference type="InterPro" id="IPR037041">
    <property type="entry name" value="Trigger_fac_C_sf"/>
</dbReference>
<dbReference type="GO" id="GO:0043022">
    <property type="term" value="F:ribosome binding"/>
    <property type="evidence" value="ECO:0007669"/>
    <property type="project" value="TreeGrafter"/>
</dbReference>
<dbReference type="InterPro" id="IPR046357">
    <property type="entry name" value="PPIase_dom_sf"/>
</dbReference>
<keyword evidence="11" id="KW-0963">Cytoplasm</keyword>
<evidence type="ECO:0000313" key="16">
    <source>
        <dbReference type="Proteomes" id="UP000199058"/>
    </source>
</evidence>
<evidence type="ECO:0000256" key="4">
    <source>
        <dbReference type="ARBA" id="ARBA00016902"/>
    </source>
</evidence>